<dbReference type="AlphaFoldDB" id="A0A9X4MF08"/>
<dbReference type="PRINTS" id="PR00368">
    <property type="entry name" value="FADPNR"/>
</dbReference>
<dbReference type="Proteomes" id="UP001154240">
    <property type="component" value="Unassembled WGS sequence"/>
</dbReference>
<feature type="domain" description="FAD/NAD(P)-binding" evidence="3">
    <location>
        <begin position="7"/>
        <end position="286"/>
    </location>
</feature>
<comment type="caution">
    <text evidence="4">The sequence shown here is derived from an EMBL/GenBank/DDBJ whole genome shotgun (WGS) entry which is preliminary data.</text>
</comment>
<name>A0A9X4MF08_9BACT</name>
<dbReference type="InterPro" id="IPR036188">
    <property type="entry name" value="FAD/NAD-bd_sf"/>
</dbReference>
<evidence type="ECO:0000256" key="2">
    <source>
        <dbReference type="ARBA" id="ARBA00023002"/>
    </source>
</evidence>
<reference evidence="4" key="2">
    <citation type="submission" date="2022-10" db="EMBL/GenBank/DDBJ databases">
        <authorList>
            <person name="Aronson H.S."/>
        </authorList>
    </citation>
    <scope>NUCLEOTIDE SEQUENCE</scope>
    <source>
        <strain evidence="4">RS19-109</strain>
    </source>
</reference>
<sequence>MVEEITDVVIIGAGPAGLQAAVHAVRKKASVLVLGRLENSSIYSAHVENYLCVDGVTDGAELLRIALAQATRFGAEVWPEDVLHLGQEGELFTVNVESGRQVMARTLILATGTSRKKLKVPGEKELLGRGVSYCVDCDANFYRNAKVAVVGNESAAVDGALTLTKYAAEVHLVCKDMAVGKELGEKLSASSVVVHKGVWAKEILGEKAVSGLLLDSGETLAVDGVFVELGAKGAMELATSIGVLLDTDTFSFIETNKKQETNITGIYAAGDIAGPPWQMAKAVGEGCVAGWEAANHANRIKRMSESA</sequence>
<dbReference type="SUPFAM" id="SSF51905">
    <property type="entry name" value="FAD/NAD(P)-binding domain"/>
    <property type="match status" value="1"/>
</dbReference>
<evidence type="ECO:0000259" key="3">
    <source>
        <dbReference type="Pfam" id="PF07992"/>
    </source>
</evidence>
<evidence type="ECO:0000313" key="5">
    <source>
        <dbReference type="Proteomes" id="UP001154240"/>
    </source>
</evidence>
<dbReference type="InterPro" id="IPR023753">
    <property type="entry name" value="FAD/NAD-binding_dom"/>
</dbReference>
<dbReference type="PRINTS" id="PR00469">
    <property type="entry name" value="PNDRDTASEII"/>
</dbReference>
<dbReference type="InterPro" id="IPR050097">
    <property type="entry name" value="Ferredoxin-NADP_redctase_2"/>
</dbReference>
<dbReference type="EMBL" id="JAPHEH010000001">
    <property type="protein sequence ID" value="MDG4476026.1"/>
    <property type="molecule type" value="Genomic_DNA"/>
</dbReference>
<dbReference type="PANTHER" id="PTHR48105">
    <property type="entry name" value="THIOREDOXIN REDUCTASE 1-RELATED-RELATED"/>
    <property type="match status" value="1"/>
</dbReference>
<dbReference type="Pfam" id="PF07992">
    <property type="entry name" value="Pyr_redox_2"/>
    <property type="match status" value="1"/>
</dbReference>
<keyword evidence="1" id="KW-0285">Flavoprotein</keyword>
<gene>
    <name evidence="4" type="ORF">OLX77_07630</name>
</gene>
<organism evidence="4 5">
    <name type="scientific">Thiovibrio frasassiensis</name>
    <dbReference type="NCBI Taxonomy" id="2984131"/>
    <lineage>
        <taxon>Bacteria</taxon>
        <taxon>Pseudomonadati</taxon>
        <taxon>Thermodesulfobacteriota</taxon>
        <taxon>Desulfobulbia</taxon>
        <taxon>Desulfobulbales</taxon>
        <taxon>Thiovibrionaceae</taxon>
        <taxon>Thiovibrio</taxon>
    </lineage>
</organism>
<keyword evidence="2" id="KW-0560">Oxidoreductase</keyword>
<proteinExistence type="predicted"/>
<dbReference type="GO" id="GO:0016491">
    <property type="term" value="F:oxidoreductase activity"/>
    <property type="evidence" value="ECO:0007669"/>
    <property type="project" value="UniProtKB-KW"/>
</dbReference>
<reference evidence="4" key="1">
    <citation type="journal article" date="2022" name="bioRxiv">
        <title>Thiovibrio frasassiensisgen. nov., sp. nov., an autotrophic, elemental sulfur disproportionating bacterium isolated from sulfidic karst sediment, and proposal of Thiovibrionaceae fam. nov.</title>
        <authorList>
            <person name="Aronson H."/>
            <person name="Thomas C."/>
            <person name="Bhattacharyya M."/>
            <person name="Eckstein S."/>
            <person name="Jensen S."/>
            <person name="Barco R."/>
            <person name="Macalady J."/>
            <person name="Amend J."/>
        </authorList>
    </citation>
    <scope>NUCLEOTIDE SEQUENCE</scope>
    <source>
        <strain evidence="4">RS19-109</strain>
    </source>
</reference>
<protein>
    <submittedName>
        <fullName evidence="4">FAD-dependent oxidoreductase</fullName>
    </submittedName>
</protein>
<evidence type="ECO:0000256" key="1">
    <source>
        <dbReference type="ARBA" id="ARBA00022630"/>
    </source>
</evidence>
<evidence type="ECO:0000313" key="4">
    <source>
        <dbReference type="EMBL" id="MDG4476026.1"/>
    </source>
</evidence>
<keyword evidence="5" id="KW-1185">Reference proteome</keyword>
<dbReference type="RefSeq" id="WP_307632995.1">
    <property type="nucleotide sequence ID" value="NZ_JAPHEH010000001.1"/>
</dbReference>
<dbReference type="Gene3D" id="3.50.50.60">
    <property type="entry name" value="FAD/NAD(P)-binding domain"/>
    <property type="match status" value="2"/>
</dbReference>
<accession>A0A9X4MF08</accession>